<gene>
    <name evidence="2" type="ORF">L227DRAFT_592344</name>
</gene>
<reference evidence="2" key="1">
    <citation type="journal article" date="2018" name="Genome Biol. Evol.">
        <title>Genomics and development of Lentinus tigrinus, a white-rot wood-decaying mushroom with dimorphic fruiting bodies.</title>
        <authorList>
            <person name="Wu B."/>
            <person name="Xu Z."/>
            <person name="Knudson A."/>
            <person name="Carlson A."/>
            <person name="Chen N."/>
            <person name="Kovaka S."/>
            <person name="LaButti K."/>
            <person name="Lipzen A."/>
            <person name="Pennachio C."/>
            <person name="Riley R."/>
            <person name="Schakwitz W."/>
            <person name="Umezawa K."/>
            <person name="Ohm R.A."/>
            <person name="Grigoriev I.V."/>
            <person name="Nagy L.G."/>
            <person name="Gibbons J."/>
            <person name="Hibbett D."/>
        </authorList>
    </citation>
    <scope>NUCLEOTIDE SEQUENCE [LARGE SCALE GENOMIC DNA]</scope>
    <source>
        <strain evidence="2">ALCF2SS1-6</strain>
    </source>
</reference>
<dbReference type="Pfam" id="PF01965">
    <property type="entry name" value="DJ-1_PfpI"/>
    <property type="match status" value="1"/>
</dbReference>
<name>A0A5C2SGC5_9APHY</name>
<evidence type="ECO:0000313" key="3">
    <source>
        <dbReference type="Proteomes" id="UP000313359"/>
    </source>
</evidence>
<dbReference type="GO" id="GO:0016740">
    <property type="term" value="F:transferase activity"/>
    <property type="evidence" value="ECO:0007669"/>
    <property type="project" value="UniProtKB-KW"/>
</dbReference>
<protein>
    <submittedName>
        <fullName evidence="2">Class I glutamine amidotransferase-like protein</fullName>
    </submittedName>
</protein>
<evidence type="ECO:0000259" key="1">
    <source>
        <dbReference type="Pfam" id="PF01965"/>
    </source>
</evidence>
<dbReference type="InterPro" id="IPR029062">
    <property type="entry name" value="Class_I_gatase-like"/>
</dbReference>
<dbReference type="EMBL" id="ML122259">
    <property type="protein sequence ID" value="RPD62219.1"/>
    <property type="molecule type" value="Genomic_DNA"/>
</dbReference>
<dbReference type="InterPro" id="IPR052158">
    <property type="entry name" value="INH-QAR"/>
</dbReference>
<dbReference type="InterPro" id="IPR002818">
    <property type="entry name" value="DJ-1/PfpI"/>
</dbReference>
<dbReference type="SUPFAM" id="SSF52317">
    <property type="entry name" value="Class I glutamine amidotransferase-like"/>
    <property type="match status" value="1"/>
</dbReference>
<sequence>MEVGGTIGTTVPSKVGILLFPGFEPLDVFGPVEAFHTISKQLAKINLVWIGPSLDPVSTAPKEIHTTTMGSTVDTRVVPTHTYDNPPEDLEVLLVPGGLGPRVPSSDGAVAFVKKTYPKLKYLITVCNGSEIAARAGVLDGKKATTNKFGWKESIATGPGVDWVRTARYVVDGNVWTSGGVSAGIDAILAWMAHVYGREVARQVANEMEYEWRDDKTWDPFAYIFSEYA</sequence>
<keyword evidence="2" id="KW-0315">Glutamine amidotransferase</keyword>
<keyword evidence="2" id="KW-0808">Transferase</keyword>
<evidence type="ECO:0000313" key="2">
    <source>
        <dbReference type="EMBL" id="RPD62219.1"/>
    </source>
</evidence>
<dbReference type="Proteomes" id="UP000313359">
    <property type="component" value="Unassembled WGS sequence"/>
</dbReference>
<dbReference type="Gene3D" id="3.40.50.880">
    <property type="match status" value="1"/>
</dbReference>
<keyword evidence="3" id="KW-1185">Reference proteome</keyword>
<organism evidence="2 3">
    <name type="scientific">Lentinus tigrinus ALCF2SS1-6</name>
    <dbReference type="NCBI Taxonomy" id="1328759"/>
    <lineage>
        <taxon>Eukaryota</taxon>
        <taxon>Fungi</taxon>
        <taxon>Dikarya</taxon>
        <taxon>Basidiomycota</taxon>
        <taxon>Agaricomycotina</taxon>
        <taxon>Agaricomycetes</taxon>
        <taxon>Polyporales</taxon>
        <taxon>Polyporaceae</taxon>
        <taxon>Lentinus</taxon>
    </lineage>
</organism>
<accession>A0A5C2SGC5</accession>
<dbReference type="PANTHER" id="PTHR43130">
    <property type="entry name" value="ARAC-FAMILY TRANSCRIPTIONAL REGULATOR"/>
    <property type="match status" value="1"/>
</dbReference>
<dbReference type="STRING" id="1328759.A0A5C2SGC5"/>
<proteinExistence type="predicted"/>
<dbReference type="OrthoDB" id="543156at2759"/>
<dbReference type="AlphaFoldDB" id="A0A5C2SGC5"/>
<feature type="domain" description="DJ-1/PfpI" evidence="1">
    <location>
        <begin position="14"/>
        <end position="191"/>
    </location>
</feature>
<dbReference type="PANTHER" id="PTHR43130:SF15">
    <property type="entry name" value="THIJ_PFPI FAMILY PROTEIN (AFU_ORTHOLOGUE AFUA_5G14240)"/>
    <property type="match status" value="1"/>
</dbReference>
<dbReference type="CDD" id="cd03139">
    <property type="entry name" value="GATase1_PfpI_2"/>
    <property type="match status" value="1"/>
</dbReference>